<keyword evidence="6" id="KW-0479">Metal-binding</keyword>
<evidence type="ECO:0000313" key="13">
    <source>
        <dbReference type="Proteomes" id="UP000075424"/>
    </source>
</evidence>
<gene>
    <name evidence="11" type="ORF">B4109_0793</name>
    <name evidence="12" type="ORF">B4114_0761</name>
</gene>
<evidence type="ECO:0000256" key="1">
    <source>
        <dbReference type="ARBA" id="ARBA00001947"/>
    </source>
</evidence>
<comment type="function">
    <text evidence="10">Involved in 1,2-propanediol (1,2-PD) degradation by catalyzing the conversion of propanoyl-CoA to propanoyl-phosphate.</text>
</comment>
<evidence type="ECO:0000256" key="6">
    <source>
        <dbReference type="ARBA" id="ARBA00022723"/>
    </source>
</evidence>
<dbReference type="GO" id="GO:0016747">
    <property type="term" value="F:acyltransferase activity, transferring groups other than amino-acyl groups"/>
    <property type="evidence" value="ECO:0007669"/>
    <property type="project" value="InterPro"/>
</dbReference>
<dbReference type="PATRIC" id="fig|1422.17.peg.3124"/>
<dbReference type="NCBIfam" id="NF011652">
    <property type="entry name" value="PRK15070.1"/>
    <property type="match status" value="1"/>
</dbReference>
<keyword evidence="7" id="KW-0862">Zinc</keyword>
<organism evidence="12 14">
    <name type="scientific">Geobacillus stearothermophilus</name>
    <name type="common">Bacillus stearothermophilus</name>
    <dbReference type="NCBI Taxonomy" id="1422"/>
    <lineage>
        <taxon>Bacteria</taxon>
        <taxon>Bacillati</taxon>
        <taxon>Bacillota</taxon>
        <taxon>Bacilli</taxon>
        <taxon>Bacillales</taxon>
        <taxon>Anoxybacillaceae</taxon>
        <taxon>Geobacillus</taxon>
    </lineage>
</organism>
<dbReference type="EMBL" id="LQYV01000144">
    <property type="protein sequence ID" value="KYD20781.1"/>
    <property type="molecule type" value="Genomic_DNA"/>
</dbReference>
<comment type="pathway">
    <text evidence="10">Polyol metabolism; 1,2-propanediol degradation.</text>
</comment>
<dbReference type="EC" id="2.3.1.222" evidence="3 10"/>
<reference evidence="13 14" key="1">
    <citation type="submission" date="2016-01" db="EMBL/GenBank/DDBJ databases">
        <title>Draft Genome Sequences of Seven Thermophilic Sporeformers Isolated from Foods.</title>
        <authorList>
            <person name="Berendsen E.M."/>
            <person name="Wells-Bennik M.H."/>
            <person name="Krawcyk A.O."/>
            <person name="De Jong A."/>
            <person name="Holsappel S."/>
            <person name="Eijlander R.T."/>
            <person name="Kuipers O.P."/>
        </authorList>
    </citation>
    <scope>NUCLEOTIDE SEQUENCE [LARGE SCALE GENOMIC DNA]</scope>
    <source>
        <strain evidence="11 13">B4109</strain>
        <strain evidence="12 14">B4114</strain>
    </source>
</reference>
<evidence type="ECO:0000313" key="14">
    <source>
        <dbReference type="Proteomes" id="UP000075517"/>
    </source>
</evidence>
<keyword evidence="8 10" id="KW-0012">Acyltransferase</keyword>
<comment type="caution">
    <text evidence="12">The sequence shown here is derived from an EMBL/GenBank/DDBJ whole genome shotgun (WGS) entry which is preliminary data.</text>
</comment>
<dbReference type="Proteomes" id="UP000075517">
    <property type="component" value="Unassembled WGS sequence"/>
</dbReference>
<dbReference type="AlphaFoldDB" id="A0A150NBG8"/>
<dbReference type="UniPathway" id="UPA00621"/>
<comment type="similarity">
    <text evidence="2 10">Belongs to the PduL family.</text>
</comment>
<evidence type="ECO:0000256" key="8">
    <source>
        <dbReference type="ARBA" id="ARBA00023315"/>
    </source>
</evidence>
<evidence type="ECO:0000313" key="11">
    <source>
        <dbReference type="EMBL" id="KYD20781.1"/>
    </source>
</evidence>
<dbReference type="GO" id="GO:0046872">
    <property type="term" value="F:metal ion binding"/>
    <property type="evidence" value="ECO:0007669"/>
    <property type="project" value="UniProtKB-KW"/>
</dbReference>
<evidence type="ECO:0000256" key="3">
    <source>
        <dbReference type="ARBA" id="ARBA00012206"/>
    </source>
</evidence>
<dbReference type="InterPro" id="IPR008300">
    <property type="entry name" value="PTAC"/>
</dbReference>
<evidence type="ECO:0000256" key="10">
    <source>
        <dbReference type="PIRNR" id="PIRNR010130"/>
    </source>
</evidence>
<keyword evidence="5 10" id="KW-0808">Transferase</keyword>
<evidence type="ECO:0000256" key="9">
    <source>
        <dbReference type="ARBA" id="ARBA00047589"/>
    </source>
</evidence>
<dbReference type="EMBL" id="LQYY01000064">
    <property type="protein sequence ID" value="KYD34026.1"/>
    <property type="molecule type" value="Genomic_DNA"/>
</dbReference>
<comment type="cofactor">
    <cofactor evidence="1">
        <name>Zn(2+)</name>
        <dbReference type="ChEBI" id="CHEBI:29105"/>
    </cofactor>
</comment>
<evidence type="ECO:0000256" key="7">
    <source>
        <dbReference type="ARBA" id="ARBA00022833"/>
    </source>
</evidence>
<comment type="catalytic activity">
    <reaction evidence="9 10">
        <text>propanoyl-CoA + phosphate = propanoyl phosphate + CoA</text>
        <dbReference type="Rhea" id="RHEA:28046"/>
        <dbReference type="ChEBI" id="CHEBI:43474"/>
        <dbReference type="ChEBI" id="CHEBI:57287"/>
        <dbReference type="ChEBI" id="CHEBI:57392"/>
        <dbReference type="ChEBI" id="CHEBI:58933"/>
        <dbReference type="EC" id="2.3.1.222"/>
    </reaction>
</comment>
<evidence type="ECO:0000256" key="5">
    <source>
        <dbReference type="ARBA" id="ARBA00022679"/>
    </source>
</evidence>
<accession>A0A150NBG8</accession>
<dbReference type="GO" id="GO:0051144">
    <property type="term" value="P:1,2-propanediol catabolic process"/>
    <property type="evidence" value="ECO:0007669"/>
    <property type="project" value="UniProtKB-UniPathway"/>
</dbReference>
<name>A0A150NBG8_GEOSE</name>
<evidence type="ECO:0000256" key="2">
    <source>
        <dbReference type="ARBA" id="ARBA00007342"/>
    </source>
</evidence>
<sequence>MMVPVGVSNRHIHLSKEHMAALFGEGAELTVLKPLSQPGQFAAKETVTVEGPKGKIENVRVLGPVRSLTQLEISKTDSFKLGVAPPVRLSGDIDGTPGITIHGPKGTVTVDKGVIIAKRHIHMTPKDAETFGVRDKQVVKVKTQGERALIFDEVIVRVSEDFALDMHIDTDEANAAGLKTGDYVELLPS</sequence>
<dbReference type="PANTHER" id="PTHR39453:SF1">
    <property type="entry name" value="PHOSPHATE PROPANOYLTRANSFERASE"/>
    <property type="match status" value="1"/>
</dbReference>
<dbReference type="PIRSF" id="PIRSF010130">
    <property type="entry name" value="PduL"/>
    <property type="match status" value="1"/>
</dbReference>
<evidence type="ECO:0000256" key="4">
    <source>
        <dbReference type="ARBA" id="ARBA00020837"/>
    </source>
</evidence>
<dbReference type="PANTHER" id="PTHR39453">
    <property type="entry name" value="PHOSPHATE PROPANOYLTRANSFERASE"/>
    <property type="match status" value="1"/>
</dbReference>
<dbReference type="Proteomes" id="UP000075424">
    <property type="component" value="Unassembled WGS sequence"/>
</dbReference>
<protein>
    <recommendedName>
        <fullName evidence="4 10">Phosphate propanoyltransferase</fullName>
        <ecNumber evidence="3 10">2.3.1.222</ecNumber>
    </recommendedName>
</protein>
<evidence type="ECO:0000313" key="12">
    <source>
        <dbReference type="EMBL" id="KYD34026.1"/>
    </source>
</evidence>
<dbReference type="Pfam" id="PF06130">
    <property type="entry name" value="PTAC"/>
    <property type="match status" value="1"/>
</dbReference>
<proteinExistence type="inferred from homology"/>